<feature type="region of interest" description="Disordered" evidence="1">
    <location>
        <begin position="1"/>
        <end position="83"/>
    </location>
</feature>
<reference evidence="2 3" key="1">
    <citation type="submission" date="2018-03" db="EMBL/GenBank/DDBJ databases">
        <authorList>
            <person name="Nguyen K."/>
            <person name="Fouts D."/>
            <person name="Sutton G."/>
        </authorList>
    </citation>
    <scope>NUCLEOTIDE SEQUENCE [LARGE SCALE GENOMIC DNA]</scope>
    <source>
        <strain evidence="2 3">AU3578</strain>
    </source>
</reference>
<dbReference type="EMBL" id="PVHK01000221">
    <property type="protein sequence ID" value="PRH38946.1"/>
    <property type="molecule type" value="Genomic_DNA"/>
</dbReference>
<dbReference type="RefSeq" id="WP_034192837.1">
    <property type="nucleotide sequence ID" value="NZ_CADFEG010000029.1"/>
</dbReference>
<evidence type="ECO:0000313" key="2">
    <source>
        <dbReference type="EMBL" id="PRH38946.1"/>
    </source>
</evidence>
<evidence type="ECO:0000256" key="1">
    <source>
        <dbReference type="SAM" id="MobiDB-lite"/>
    </source>
</evidence>
<accession>A0A132DZM4</accession>
<comment type="caution">
    <text evidence="2">The sequence shown here is derived from an EMBL/GenBank/DDBJ whole genome shotgun (WGS) entry which is preliminary data.</text>
</comment>
<proteinExistence type="predicted"/>
<organism evidence="2 3">
    <name type="scientific">Burkholderia vietnamiensis</name>
    <dbReference type="NCBI Taxonomy" id="60552"/>
    <lineage>
        <taxon>Bacteria</taxon>
        <taxon>Pseudomonadati</taxon>
        <taxon>Pseudomonadota</taxon>
        <taxon>Betaproteobacteria</taxon>
        <taxon>Burkholderiales</taxon>
        <taxon>Burkholderiaceae</taxon>
        <taxon>Burkholderia</taxon>
        <taxon>Burkholderia cepacia complex</taxon>
    </lineage>
</organism>
<name>A0A132DZM4_BURVI</name>
<dbReference type="Proteomes" id="UP000237632">
    <property type="component" value="Unassembled WGS sequence"/>
</dbReference>
<sequence>MTAASDMQRTDDRTASGEHFPGGQRTVAPTRTRARLRAATSRDAAQRKERPDGQGPVATSGGHDTGEPLWEDDRPAMPPEEWS</sequence>
<dbReference type="AlphaFoldDB" id="A0A132DZM4"/>
<gene>
    <name evidence="2" type="ORF">C6T65_28850</name>
</gene>
<feature type="compositionally biased region" description="Low complexity" evidence="1">
    <location>
        <begin position="25"/>
        <end position="43"/>
    </location>
</feature>
<evidence type="ECO:0000313" key="3">
    <source>
        <dbReference type="Proteomes" id="UP000237632"/>
    </source>
</evidence>
<protein>
    <submittedName>
        <fullName evidence="2">Uncharacterized protein</fullName>
    </submittedName>
</protein>